<dbReference type="Pfam" id="PF13585">
    <property type="entry name" value="CHU_C"/>
    <property type="match status" value="1"/>
</dbReference>
<organism evidence="2 3">
    <name type="scientific">Niastella koreensis</name>
    <dbReference type="NCBI Taxonomy" id="354356"/>
    <lineage>
        <taxon>Bacteria</taxon>
        <taxon>Pseudomonadati</taxon>
        <taxon>Bacteroidota</taxon>
        <taxon>Chitinophagia</taxon>
        <taxon>Chitinophagales</taxon>
        <taxon>Chitinophagaceae</taxon>
        <taxon>Niastella</taxon>
    </lineage>
</organism>
<dbReference type="InterPro" id="IPR026341">
    <property type="entry name" value="T9SS_type_B"/>
</dbReference>
<dbReference type="EMBL" id="LWBO01000017">
    <property type="protein sequence ID" value="OQP46077.1"/>
    <property type="molecule type" value="Genomic_DNA"/>
</dbReference>
<comment type="caution">
    <text evidence="2">The sequence shown here is derived from an EMBL/GenBank/DDBJ whole genome shotgun (WGS) entry which is preliminary data.</text>
</comment>
<feature type="domain" description="PKD" evidence="1">
    <location>
        <begin position="427"/>
        <end position="482"/>
    </location>
</feature>
<dbReference type="PROSITE" id="PS50093">
    <property type="entry name" value="PKD"/>
    <property type="match status" value="2"/>
</dbReference>
<reference evidence="2 3" key="1">
    <citation type="submission" date="2016-04" db="EMBL/GenBank/DDBJ databases">
        <authorList>
            <person name="Chen L."/>
            <person name="Zhuang W."/>
            <person name="Wang G."/>
        </authorList>
    </citation>
    <scope>NUCLEOTIDE SEQUENCE [LARGE SCALE GENOMIC DNA]</scope>
    <source>
        <strain evidence="3">GR20</strain>
    </source>
</reference>
<evidence type="ECO:0000259" key="1">
    <source>
        <dbReference type="PROSITE" id="PS50093"/>
    </source>
</evidence>
<dbReference type="CDD" id="cd00146">
    <property type="entry name" value="PKD"/>
    <property type="match status" value="2"/>
</dbReference>
<dbReference type="SUPFAM" id="SSF49299">
    <property type="entry name" value="PKD domain"/>
    <property type="match status" value="2"/>
</dbReference>
<dbReference type="NCBIfam" id="TIGR04131">
    <property type="entry name" value="Bac_Flav_CTERM"/>
    <property type="match status" value="1"/>
</dbReference>
<dbReference type="Pfam" id="PF18911">
    <property type="entry name" value="PKD_4"/>
    <property type="match status" value="2"/>
</dbReference>
<accession>A0ABX3NTU0</accession>
<dbReference type="Proteomes" id="UP000192277">
    <property type="component" value="Unassembled WGS sequence"/>
</dbReference>
<evidence type="ECO:0000313" key="2">
    <source>
        <dbReference type="EMBL" id="OQP46077.1"/>
    </source>
</evidence>
<name>A0ABX3NTU0_9BACT</name>
<evidence type="ECO:0000313" key="3">
    <source>
        <dbReference type="Proteomes" id="UP000192277"/>
    </source>
</evidence>
<dbReference type="InterPro" id="IPR013783">
    <property type="entry name" value="Ig-like_fold"/>
</dbReference>
<protein>
    <recommendedName>
        <fullName evidence="1">PKD domain-containing protein</fullName>
    </recommendedName>
</protein>
<dbReference type="InterPro" id="IPR022409">
    <property type="entry name" value="PKD/Chitinase_dom"/>
</dbReference>
<feature type="domain" description="PKD" evidence="1">
    <location>
        <begin position="315"/>
        <end position="397"/>
    </location>
</feature>
<dbReference type="InterPro" id="IPR000601">
    <property type="entry name" value="PKD_dom"/>
</dbReference>
<keyword evidence="3" id="KW-1185">Reference proteome</keyword>
<proteinExistence type="predicted"/>
<sequence length="895" mass="95772">MHKFFMKYSKYTPVQTLRKPLHLLPLLISLLLYAQSTMAMHVKGGYIEYKYNGAGASAGTSNYTITVTVFFSCTTNGPKESVYLGVYNAGTNALAASKLISYTSTKTISKTSYSPCMSNPPGICYEIRAFVYTLDLPDISAGYVLAVQDALRVSGIINISNSGNSGITITAMIPGVINSVDYHKNNSPNFLFLDTAIVCYNGNFTYPFKATDADGDSLSYSFGSGLNVSNPSGQTSSSVPGSPPYPVLTYNSGYSGTSPLGATVTIDPATGMLSGTAPATTGEYVVAVYVKEWRNGVLMDSIKKELQIYVYNCTLSAASLKSNYTNCNDFTFNFQNESIASNITSYYWDFGVPNITTDVSTAATPTYTYPVAGTFTTKLKVSNSLGCTDSATATVKVYPGFTPNFNFSGSCYQSPFQFTDATVAQYGTANSWSWNFGEPASATNTASINNPTHTFASAGNYTVALTVGSSVGCSGSINKTVTANDKPNLSLPFTDTLICTIDTLPLIANVTGSGITYSWSPNTNMLYANTANPLVWPKDTTVYTVTVTQNACVTTGSVTVNTLDYITVTLPADTTVCKTDSFTLNPISYALQYVWSPATGLSSTTKKYPKAYADNDITYTVTANLGKCQDQTAMHVKVVPYPQVYAGADTTICYGSTAQLNASMVAAYFNWLPVSTLINPGTLTPVAHPTTSTPYIITVTDTLGCPKPVSDTVTVFVIPKIIVFAGNDTAVVVGQPLQLNATANAGLTLNYNWSPGSWLSDPSIYNPIATFPSGVDSLTYVVTASTKEGCYGADAITVKVFKTNADIFMPNAFSPNSDGKNDVFKPILVGIAKLSIFSIYNRWGQLVYTTSQNNKGWDGTIHGQKQDPGTYVYMVSGIDYLGRTVTKKGAFTLVR</sequence>
<dbReference type="InterPro" id="IPR035986">
    <property type="entry name" value="PKD_dom_sf"/>
</dbReference>
<gene>
    <name evidence="2" type="ORF">A4D02_32320</name>
</gene>
<dbReference type="Gene3D" id="2.60.40.10">
    <property type="entry name" value="Immunoglobulins"/>
    <property type="match status" value="2"/>
</dbReference>
<dbReference type="SMART" id="SM00089">
    <property type="entry name" value="PKD"/>
    <property type="match status" value="2"/>
</dbReference>